<proteinExistence type="predicted"/>
<accession>K1QKF3</accession>
<reference evidence="1" key="1">
    <citation type="journal article" date="2012" name="Nature">
        <title>The oyster genome reveals stress adaptation and complexity of shell formation.</title>
        <authorList>
            <person name="Zhang G."/>
            <person name="Fang X."/>
            <person name="Guo X."/>
            <person name="Li L."/>
            <person name="Luo R."/>
            <person name="Xu F."/>
            <person name="Yang P."/>
            <person name="Zhang L."/>
            <person name="Wang X."/>
            <person name="Qi H."/>
            <person name="Xiong Z."/>
            <person name="Que H."/>
            <person name="Xie Y."/>
            <person name="Holland P.W."/>
            <person name="Paps J."/>
            <person name="Zhu Y."/>
            <person name="Wu F."/>
            <person name="Chen Y."/>
            <person name="Wang J."/>
            <person name="Peng C."/>
            <person name="Meng J."/>
            <person name="Yang L."/>
            <person name="Liu J."/>
            <person name="Wen B."/>
            <person name="Zhang N."/>
            <person name="Huang Z."/>
            <person name="Zhu Q."/>
            <person name="Feng Y."/>
            <person name="Mount A."/>
            <person name="Hedgecock D."/>
            <person name="Xu Z."/>
            <person name="Liu Y."/>
            <person name="Domazet-Loso T."/>
            <person name="Du Y."/>
            <person name="Sun X."/>
            <person name="Zhang S."/>
            <person name="Liu B."/>
            <person name="Cheng P."/>
            <person name="Jiang X."/>
            <person name="Li J."/>
            <person name="Fan D."/>
            <person name="Wang W."/>
            <person name="Fu W."/>
            <person name="Wang T."/>
            <person name="Wang B."/>
            <person name="Zhang J."/>
            <person name="Peng Z."/>
            <person name="Li Y."/>
            <person name="Li N."/>
            <person name="Wang J."/>
            <person name="Chen M."/>
            <person name="He Y."/>
            <person name="Tan F."/>
            <person name="Song X."/>
            <person name="Zheng Q."/>
            <person name="Huang R."/>
            <person name="Yang H."/>
            <person name="Du X."/>
            <person name="Chen L."/>
            <person name="Yang M."/>
            <person name="Gaffney P.M."/>
            <person name="Wang S."/>
            <person name="Luo L."/>
            <person name="She Z."/>
            <person name="Ming Y."/>
            <person name="Huang W."/>
            <person name="Zhang S."/>
            <person name="Huang B."/>
            <person name="Zhang Y."/>
            <person name="Qu T."/>
            <person name="Ni P."/>
            <person name="Miao G."/>
            <person name="Wang J."/>
            <person name="Wang Q."/>
            <person name="Steinberg C.E."/>
            <person name="Wang H."/>
            <person name="Li N."/>
            <person name="Qian L."/>
            <person name="Zhang G."/>
            <person name="Li Y."/>
            <person name="Yang H."/>
            <person name="Liu X."/>
            <person name="Wang J."/>
            <person name="Yin Y."/>
            <person name="Wang J."/>
        </authorList>
    </citation>
    <scope>NUCLEOTIDE SEQUENCE [LARGE SCALE GENOMIC DNA]</scope>
    <source>
        <strain evidence="1">05x7-T-G4-1.051#20</strain>
    </source>
</reference>
<gene>
    <name evidence="1" type="ORF">CGI_10023409</name>
</gene>
<dbReference type="EMBL" id="JH817736">
    <property type="protein sequence ID" value="EKC34308.1"/>
    <property type="molecule type" value="Genomic_DNA"/>
</dbReference>
<dbReference type="InParanoid" id="K1QKF3"/>
<protein>
    <submittedName>
        <fullName evidence="1">Uncharacterized protein</fullName>
    </submittedName>
</protein>
<organism evidence="1">
    <name type="scientific">Magallana gigas</name>
    <name type="common">Pacific oyster</name>
    <name type="synonym">Crassostrea gigas</name>
    <dbReference type="NCBI Taxonomy" id="29159"/>
    <lineage>
        <taxon>Eukaryota</taxon>
        <taxon>Metazoa</taxon>
        <taxon>Spiralia</taxon>
        <taxon>Lophotrochozoa</taxon>
        <taxon>Mollusca</taxon>
        <taxon>Bivalvia</taxon>
        <taxon>Autobranchia</taxon>
        <taxon>Pteriomorphia</taxon>
        <taxon>Ostreida</taxon>
        <taxon>Ostreoidea</taxon>
        <taxon>Ostreidae</taxon>
        <taxon>Magallana</taxon>
    </lineage>
</organism>
<evidence type="ECO:0000313" key="1">
    <source>
        <dbReference type="EMBL" id="EKC34308.1"/>
    </source>
</evidence>
<dbReference type="HOGENOM" id="CLU_1278728_0_0_1"/>
<dbReference type="AlphaFoldDB" id="K1QKF3"/>
<sequence>MIHLSTSQPPPPQSTPLSAIKPVKKMLNLENFAAFFLFFLECYHICGHLNVLFRIRLLPRRDLVRIRFYFLFDLLTVFASSFLFLHRLQWLAAVQIVQHLYYFMYWEKTAPAKKIVSWSSLDWTASDYKEEWHFDSILGTAFDVIVHGSMAFLLGQYLSTVQIFVSLFLVQCSLLVVLCGPWFAWSTPWAAPKWVQKRIRPLSKEECRLGIGKQSE</sequence>
<name>K1QKF3_MAGGI</name>